<proteinExistence type="predicted"/>
<evidence type="ECO:0000256" key="2">
    <source>
        <dbReference type="SAM" id="Phobius"/>
    </source>
</evidence>
<protein>
    <submittedName>
        <fullName evidence="3">Uncharacterized protein</fullName>
    </submittedName>
</protein>
<reference evidence="3" key="2">
    <citation type="journal article" date="2022" name="Microbiol. Resour. Announc.">
        <title>Metagenome Sequencing to Explore Phylogenomics of Terrestrial Cyanobacteria.</title>
        <authorList>
            <person name="Ward R.D."/>
            <person name="Stajich J.E."/>
            <person name="Johansen J.R."/>
            <person name="Huntemann M."/>
            <person name="Clum A."/>
            <person name="Foster B."/>
            <person name="Foster B."/>
            <person name="Roux S."/>
            <person name="Palaniappan K."/>
            <person name="Varghese N."/>
            <person name="Mukherjee S."/>
            <person name="Reddy T.B.K."/>
            <person name="Daum C."/>
            <person name="Copeland A."/>
            <person name="Chen I.A."/>
            <person name="Ivanova N.N."/>
            <person name="Kyrpides N.C."/>
            <person name="Shapiro N."/>
            <person name="Eloe-Fadrosh E.A."/>
            <person name="Pietrasiak N."/>
        </authorList>
    </citation>
    <scope>NUCLEOTIDE SEQUENCE</scope>
    <source>
        <strain evidence="3">JT2-VF2</strain>
    </source>
</reference>
<reference evidence="3" key="1">
    <citation type="submission" date="2021-05" db="EMBL/GenBank/DDBJ databases">
        <authorList>
            <person name="Pietrasiak N."/>
            <person name="Ward R."/>
            <person name="Stajich J.E."/>
            <person name="Kurbessoian T."/>
        </authorList>
    </citation>
    <scope>NUCLEOTIDE SEQUENCE</scope>
    <source>
        <strain evidence="3">JT2-VF2</strain>
    </source>
</reference>
<keyword evidence="2" id="KW-0472">Membrane</keyword>
<accession>A0A951Q2T8</accession>
<feature type="transmembrane region" description="Helical" evidence="2">
    <location>
        <begin position="7"/>
        <end position="28"/>
    </location>
</feature>
<gene>
    <name evidence="3" type="ORF">KME32_27295</name>
</gene>
<keyword evidence="2" id="KW-1133">Transmembrane helix</keyword>
<feature type="region of interest" description="Disordered" evidence="1">
    <location>
        <begin position="55"/>
        <end position="102"/>
    </location>
</feature>
<keyword evidence="2" id="KW-0812">Transmembrane</keyword>
<evidence type="ECO:0000313" key="4">
    <source>
        <dbReference type="Proteomes" id="UP000715781"/>
    </source>
</evidence>
<evidence type="ECO:0000256" key="1">
    <source>
        <dbReference type="SAM" id="MobiDB-lite"/>
    </source>
</evidence>
<feature type="compositionally biased region" description="Low complexity" evidence="1">
    <location>
        <begin position="89"/>
        <end position="102"/>
    </location>
</feature>
<feature type="compositionally biased region" description="Low complexity" evidence="1">
    <location>
        <begin position="55"/>
        <end position="77"/>
    </location>
</feature>
<evidence type="ECO:0000313" key="3">
    <source>
        <dbReference type="EMBL" id="MBW4564764.1"/>
    </source>
</evidence>
<dbReference type="EMBL" id="JAHHHN010000025">
    <property type="protein sequence ID" value="MBW4564764.1"/>
    <property type="molecule type" value="Genomic_DNA"/>
</dbReference>
<name>A0A951Q2T8_9NOST</name>
<dbReference type="Proteomes" id="UP000715781">
    <property type="component" value="Unassembled WGS sequence"/>
</dbReference>
<sequence length="186" mass="20417">MKQQQVILGSITATVSAIALGYLGAQYFNKNTMYTVAGAMLGLGATAQITQLKPKSQFQPSKQPISSSSSAIPSAQITQLKPKSRLQRAKQSISRSSSAIPSAQITQLKSKSRLQRAKQSISSSSSAISVTQEPQVIQPIDQPIEQNIERHIEHQNEPVEPYFSNEFMAEIDPIIERFLTLGLEEF</sequence>
<dbReference type="AlphaFoldDB" id="A0A951Q2T8"/>
<organism evidence="3 4">
    <name type="scientific">Mojavia pulchra JT2-VF2</name>
    <dbReference type="NCBI Taxonomy" id="287848"/>
    <lineage>
        <taxon>Bacteria</taxon>
        <taxon>Bacillati</taxon>
        <taxon>Cyanobacteriota</taxon>
        <taxon>Cyanophyceae</taxon>
        <taxon>Nostocales</taxon>
        <taxon>Nostocaceae</taxon>
    </lineage>
</organism>
<comment type="caution">
    <text evidence="3">The sequence shown here is derived from an EMBL/GenBank/DDBJ whole genome shotgun (WGS) entry which is preliminary data.</text>
</comment>